<evidence type="ECO:0000256" key="1">
    <source>
        <dbReference type="SAM" id="SignalP"/>
    </source>
</evidence>
<feature type="signal peptide" evidence="1">
    <location>
        <begin position="1"/>
        <end position="17"/>
    </location>
</feature>
<dbReference type="EMBL" id="BBMT01000021">
    <property type="protein sequence ID" value="GAL37828.1"/>
    <property type="molecule type" value="Genomic_DNA"/>
</dbReference>
<keyword evidence="1" id="KW-0732">Signal</keyword>
<sequence length="117" mass="13408">MKIIWLSLFAATLVACAQNSGPNSTSQQDWFQFGEQQALVGYEKQSDDELKQSSQVSVDSELYQAYSAGYEQGRQEYCQQDPKILGKKGELYRGICDDIRPTFRIWYNNGKASRSRY</sequence>
<comment type="caution">
    <text evidence="2">The sequence shown here is derived from an EMBL/GenBank/DDBJ whole genome shotgun (WGS) entry which is preliminary data.</text>
</comment>
<dbReference type="OrthoDB" id="5917937at2"/>
<evidence type="ECO:0000313" key="2">
    <source>
        <dbReference type="EMBL" id="GAL37828.1"/>
    </source>
</evidence>
<feature type="chain" id="PRO_5001865251" description="Lipoprotein" evidence="1">
    <location>
        <begin position="18"/>
        <end position="117"/>
    </location>
</feature>
<evidence type="ECO:0000313" key="3">
    <source>
        <dbReference type="Proteomes" id="UP000029224"/>
    </source>
</evidence>
<gene>
    <name evidence="2" type="ORF">JCM19240_6744</name>
</gene>
<dbReference type="AlphaFoldDB" id="A0A090TET0"/>
<dbReference type="InterPro" id="IPR021242">
    <property type="entry name" value="DUF2799"/>
</dbReference>
<evidence type="ECO:0008006" key="4">
    <source>
        <dbReference type="Google" id="ProtNLM"/>
    </source>
</evidence>
<reference evidence="2 3" key="1">
    <citation type="submission" date="2014-09" db="EMBL/GenBank/DDBJ databases">
        <title>Vibrio maritimus JCM 19240. (C210) whole genome shotgun sequence.</title>
        <authorList>
            <person name="Sawabe T."/>
            <person name="Meirelles P."/>
            <person name="Nakanishi M."/>
            <person name="Sayaka M."/>
            <person name="Hattori M."/>
            <person name="Ohkuma M."/>
        </authorList>
    </citation>
    <scope>NUCLEOTIDE SEQUENCE [LARGE SCALE GENOMIC DNA]</scope>
    <source>
        <strain evidence="2 3">JCM 19240</strain>
    </source>
</reference>
<keyword evidence="3" id="KW-1185">Reference proteome</keyword>
<proteinExistence type="predicted"/>
<protein>
    <recommendedName>
        <fullName evidence="4">Lipoprotein</fullName>
    </recommendedName>
</protein>
<dbReference type="Pfam" id="PF10973">
    <property type="entry name" value="DUF2799"/>
    <property type="match status" value="1"/>
</dbReference>
<dbReference type="Proteomes" id="UP000029224">
    <property type="component" value="Unassembled WGS sequence"/>
</dbReference>
<name>A0A090TET0_9VIBR</name>
<reference evidence="2 3" key="2">
    <citation type="submission" date="2014-09" db="EMBL/GenBank/DDBJ databases">
        <authorList>
            <consortium name="NBRP consortium"/>
            <person name="Sawabe T."/>
            <person name="Meirelles P."/>
            <person name="Nakanishi M."/>
            <person name="Sayaka M."/>
            <person name="Hattori M."/>
            <person name="Ohkuma M."/>
        </authorList>
    </citation>
    <scope>NUCLEOTIDE SEQUENCE [LARGE SCALE GENOMIC DNA]</scope>
    <source>
        <strain evidence="2 3">JCM 19240</strain>
    </source>
</reference>
<accession>A0A090TET0</accession>
<organism evidence="2 3">
    <name type="scientific">Vibrio maritimus</name>
    <dbReference type="NCBI Taxonomy" id="990268"/>
    <lineage>
        <taxon>Bacteria</taxon>
        <taxon>Pseudomonadati</taxon>
        <taxon>Pseudomonadota</taxon>
        <taxon>Gammaproteobacteria</taxon>
        <taxon>Vibrionales</taxon>
        <taxon>Vibrionaceae</taxon>
        <taxon>Vibrio</taxon>
    </lineage>
</organism>
<dbReference type="PROSITE" id="PS51257">
    <property type="entry name" value="PROKAR_LIPOPROTEIN"/>
    <property type="match status" value="1"/>
</dbReference>